<evidence type="ECO:0000313" key="2">
    <source>
        <dbReference type="EMBL" id="QTA86336.1"/>
    </source>
</evidence>
<accession>A0A975GLY4</accession>
<keyword evidence="3" id="KW-1185">Reference proteome</keyword>
<reference evidence="2" key="1">
    <citation type="journal article" date="2021" name="Microb. Physiol.">
        <title>Proteogenomic Insights into the Physiology of Marine, Sulfate-Reducing, Filamentous Desulfonema limicola and Desulfonema magnum.</title>
        <authorList>
            <person name="Schnaars V."/>
            <person name="Wohlbrand L."/>
            <person name="Scheve S."/>
            <person name="Hinrichs C."/>
            <person name="Reinhardt R."/>
            <person name="Rabus R."/>
        </authorList>
    </citation>
    <scope>NUCLEOTIDE SEQUENCE</scope>
    <source>
        <strain evidence="2">4be13</strain>
    </source>
</reference>
<feature type="region of interest" description="Disordered" evidence="1">
    <location>
        <begin position="92"/>
        <end position="113"/>
    </location>
</feature>
<sequence>MKKIQRRPAPAWFKDHGEWGELSSGDRNKLLSELVRMTRHHCSFCDENLLGKEFSLIQFRPRIKFYLVSTRSVGMSSGRFASYDRRIPDAKRPRCVPTRSVGTRSKRYGHAAPPSHCQYTLASTGEPTASMER</sequence>
<evidence type="ECO:0000313" key="3">
    <source>
        <dbReference type="Proteomes" id="UP000663722"/>
    </source>
</evidence>
<dbReference type="KEGG" id="dmm:dnm_023580"/>
<proteinExistence type="predicted"/>
<protein>
    <submittedName>
        <fullName evidence="2">Uncharacterized protein</fullName>
    </submittedName>
</protein>
<dbReference type="RefSeq" id="WP_207682012.1">
    <property type="nucleotide sequence ID" value="NZ_CP061800.1"/>
</dbReference>
<evidence type="ECO:0000256" key="1">
    <source>
        <dbReference type="SAM" id="MobiDB-lite"/>
    </source>
</evidence>
<dbReference type="EMBL" id="CP061800">
    <property type="protein sequence ID" value="QTA86336.1"/>
    <property type="molecule type" value="Genomic_DNA"/>
</dbReference>
<organism evidence="2 3">
    <name type="scientific">Desulfonema magnum</name>
    <dbReference type="NCBI Taxonomy" id="45655"/>
    <lineage>
        <taxon>Bacteria</taxon>
        <taxon>Pseudomonadati</taxon>
        <taxon>Thermodesulfobacteriota</taxon>
        <taxon>Desulfobacteria</taxon>
        <taxon>Desulfobacterales</taxon>
        <taxon>Desulfococcaceae</taxon>
        <taxon>Desulfonema</taxon>
    </lineage>
</organism>
<dbReference type="AlphaFoldDB" id="A0A975GLY4"/>
<dbReference type="Proteomes" id="UP000663722">
    <property type="component" value="Chromosome"/>
</dbReference>
<name>A0A975GLY4_9BACT</name>
<gene>
    <name evidence="2" type="ORF">dnm_023580</name>
</gene>